<evidence type="ECO:0000313" key="2">
    <source>
        <dbReference type="Proteomes" id="UP000638570"/>
    </source>
</evidence>
<gene>
    <name evidence="1" type="ORF">JKV55_19545</name>
</gene>
<reference evidence="2" key="1">
    <citation type="submission" date="2021-01" db="EMBL/GenBank/DDBJ databases">
        <title>Genome public.</title>
        <authorList>
            <person name="Liu C."/>
            <person name="Sun Q."/>
        </authorList>
    </citation>
    <scope>NUCLEOTIDE SEQUENCE [LARGE SCALE GENOMIC DNA]</scope>
    <source>
        <strain evidence="2">CGMCC 1.18722</strain>
    </source>
</reference>
<accession>A0ABS1QXB1</accession>
<sequence>MTERTHCTCHDLDIEAFRGACGAGAHNVKTCFKHLGCLPKCANCVPMVRKVLGEHAAGQPPQGAPTGSLFHQSS</sequence>
<dbReference type="InterPro" id="IPR041854">
    <property type="entry name" value="BFD-like_2Fe2S-bd_dom_sf"/>
</dbReference>
<evidence type="ECO:0008006" key="3">
    <source>
        <dbReference type="Google" id="ProtNLM"/>
    </source>
</evidence>
<name>A0ABS1QXB1_9GAMM</name>
<dbReference type="RefSeq" id="WP_202088849.1">
    <property type="nucleotide sequence ID" value="NZ_JAERTZ010000036.1"/>
</dbReference>
<comment type="caution">
    <text evidence="1">The sequence shown here is derived from an EMBL/GenBank/DDBJ whole genome shotgun (WGS) entry which is preliminary data.</text>
</comment>
<dbReference type="EMBL" id="JAERTZ010000036">
    <property type="protein sequence ID" value="MBL1379500.1"/>
    <property type="molecule type" value="Genomic_DNA"/>
</dbReference>
<dbReference type="Proteomes" id="UP000638570">
    <property type="component" value="Unassembled WGS sequence"/>
</dbReference>
<protein>
    <recommendedName>
        <fullName evidence="3">BFD-like [2Fe-2S]-binding domain-containing protein</fullName>
    </recommendedName>
</protein>
<proteinExistence type="predicted"/>
<dbReference type="Gene3D" id="1.10.10.1100">
    <property type="entry name" value="BFD-like [2Fe-2S]-binding domain"/>
    <property type="match status" value="1"/>
</dbReference>
<organism evidence="1 2">
    <name type="scientific">Zobellella iuensis</name>
    <dbReference type="NCBI Taxonomy" id="2803811"/>
    <lineage>
        <taxon>Bacteria</taxon>
        <taxon>Pseudomonadati</taxon>
        <taxon>Pseudomonadota</taxon>
        <taxon>Gammaproteobacteria</taxon>
        <taxon>Aeromonadales</taxon>
        <taxon>Aeromonadaceae</taxon>
        <taxon>Zobellella</taxon>
    </lineage>
</organism>
<keyword evidence="2" id="KW-1185">Reference proteome</keyword>
<evidence type="ECO:0000313" key="1">
    <source>
        <dbReference type="EMBL" id="MBL1379500.1"/>
    </source>
</evidence>